<comment type="similarity">
    <text evidence="6">Belongs to the ABC-2 integral membrane protein family.</text>
</comment>
<dbReference type="AlphaFoldDB" id="A0A9W6SRS0"/>
<keyword evidence="9" id="KW-1185">Reference proteome</keyword>
<evidence type="ECO:0000256" key="5">
    <source>
        <dbReference type="ARBA" id="ARBA00023251"/>
    </source>
</evidence>
<evidence type="ECO:0000259" key="7">
    <source>
        <dbReference type="PROSITE" id="PS51012"/>
    </source>
</evidence>
<gene>
    <name evidence="8" type="ORF">Afil01_43630</name>
</gene>
<dbReference type="GO" id="GO:0043190">
    <property type="term" value="C:ATP-binding cassette (ABC) transporter complex"/>
    <property type="evidence" value="ECO:0007669"/>
    <property type="project" value="InterPro"/>
</dbReference>
<feature type="transmembrane region" description="Helical" evidence="6">
    <location>
        <begin position="104"/>
        <end position="131"/>
    </location>
</feature>
<reference evidence="8" key="1">
    <citation type="submission" date="2023-03" db="EMBL/GenBank/DDBJ databases">
        <title>Actinorhabdospora filicis NBRC 111898.</title>
        <authorList>
            <person name="Ichikawa N."/>
            <person name="Sato H."/>
            <person name="Tonouchi N."/>
        </authorList>
    </citation>
    <scope>NUCLEOTIDE SEQUENCE</scope>
    <source>
        <strain evidence="8">NBRC 111898</strain>
    </source>
</reference>
<keyword evidence="4 6" id="KW-0472">Membrane</keyword>
<evidence type="ECO:0000256" key="6">
    <source>
        <dbReference type="RuleBase" id="RU361157"/>
    </source>
</evidence>
<keyword evidence="2 6" id="KW-0812">Transmembrane</keyword>
<evidence type="ECO:0000256" key="4">
    <source>
        <dbReference type="ARBA" id="ARBA00023136"/>
    </source>
</evidence>
<dbReference type="PROSITE" id="PS51012">
    <property type="entry name" value="ABC_TM2"/>
    <property type="match status" value="1"/>
</dbReference>
<evidence type="ECO:0000256" key="3">
    <source>
        <dbReference type="ARBA" id="ARBA00022989"/>
    </source>
</evidence>
<dbReference type="PANTHER" id="PTHR43229">
    <property type="entry name" value="NODULATION PROTEIN J"/>
    <property type="match status" value="1"/>
</dbReference>
<dbReference type="InterPro" id="IPR051784">
    <property type="entry name" value="Nod_factor_ABC_transporter"/>
</dbReference>
<accession>A0A9W6SRS0</accession>
<evidence type="ECO:0000313" key="9">
    <source>
        <dbReference type="Proteomes" id="UP001165079"/>
    </source>
</evidence>
<keyword evidence="3 6" id="KW-1133">Transmembrane helix</keyword>
<evidence type="ECO:0000256" key="2">
    <source>
        <dbReference type="ARBA" id="ARBA00022692"/>
    </source>
</evidence>
<dbReference type="EMBL" id="BSTX01000003">
    <property type="protein sequence ID" value="GLZ79556.1"/>
    <property type="molecule type" value="Genomic_DNA"/>
</dbReference>
<dbReference type="PANTHER" id="PTHR43229:SF2">
    <property type="entry name" value="NODULATION PROTEIN J"/>
    <property type="match status" value="1"/>
</dbReference>
<dbReference type="GO" id="GO:0140359">
    <property type="term" value="F:ABC-type transporter activity"/>
    <property type="evidence" value="ECO:0007669"/>
    <property type="project" value="InterPro"/>
</dbReference>
<dbReference type="PIRSF" id="PIRSF006648">
    <property type="entry name" value="DrrB"/>
    <property type="match status" value="1"/>
</dbReference>
<feature type="transmembrane region" description="Helical" evidence="6">
    <location>
        <begin position="227"/>
        <end position="245"/>
    </location>
</feature>
<dbReference type="GO" id="GO:0046677">
    <property type="term" value="P:response to antibiotic"/>
    <property type="evidence" value="ECO:0007669"/>
    <property type="project" value="UniProtKB-KW"/>
</dbReference>
<keyword evidence="6" id="KW-0813">Transport</keyword>
<dbReference type="Proteomes" id="UP001165079">
    <property type="component" value="Unassembled WGS sequence"/>
</dbReference>
<evidence type="ECO:0000256" key="1">
    <source>
        <dbReference type="ARBA" id="ARBA00004141"/>
    </source>
</evidence>
<dbReference type="InterPro" id="IPR000412">
    <property type="entry name" value="ABC_2_transport"/>
</dbReference>
<keyword evidence="6" id="KW-1003">Cell membrane</keyword>
<proteinExistence type="inferred from homology"/>
<feature type="transmembrane region" description="Helical" evidence="6">
    <location>
        <begin position="64"/>
        <end position="83"/>
    </location>
</feature>
<feature type="domain" description="ABC transmembrane type-2" evidence="7">
    <location>
        <begin position="23"/>
        <end position="252"/>
    </location>
</feature>
<keyword evidence="5" id="KW-0046">Antibiotic resistance</keyword>
<feature type="transmembrane region" description="Helical" evidence="6">
    <location>
        <begin position="171"/>
        <end position="189"/>
    </location>
</feature>
<dbReference type="InterPro" id="IPR047817">
    <property type="entry name" value="ABC2_TM_bact-type"/>
</dbReference>
<comment type="subcellular location">
    <subcellularLocation>
        <location evidence="6">Cell membrane</location>
        <topology evidence="6">Multi-pass membrane protein</topology>
    </subcellularLocation>
    <subcellularLocation>
        <location evidence="1">Membrane</location>
        <topology evidence="1">Multi-pass membrane protein</topology>
    </subcellularLocation>
</comment>
<organism evidence="8 9">
    <name type="scientific">Actinorhabdospora filicis</name>
    <dbReference type="NCBI Taxonomy" id="1785913"/>
    <lineage>
        <taxon>Bacteria</taxon>
        <taxon>Bacillati</taxon>
        <taxon>Actinomycetota</taxon>
        <taxon>Actinomycetes</taxon>
        <taxon>Micromonosporales</taxon>
        <taxon>Micromonosporaceae</taxon>
        <taxon>Actinorhabdospora</taxon>
    </lineage>
</organism>
<feature type="transmembrane region" description="Helical" evidence="6">
    <location>
        <begin position="137"/>
        <end position="159"/>
    </location>
</feature>
<name>A0A9W6SRS0_9ACTN</name>
<dbReference type="InterPro" id="IPR013525">
    <property type="entry name" value="ABC2_TM"/>
</dbReference>
<feature type="transmembrane region" description="Helical" evidence="6">
    <location>
        <begin position="21"/>
        <end position="44"/>
    </location>
</feature>
<dbReference type="RefSeq" id="WP_285664709.1">
    <property type="nucleotide sequence ID" value="NZ_BSTX01000003.1"/>
</dbReference>
<sequence>MNALADSYTMFRRNLKHALRYPGLTLGILALPVILLLLFVFVLGDALNAGIGQGGRYVDYLTPGVVLMTVTAASMSAAIGVCNDLTQGIIARFRTMAIARNAVLTGRVVGTVVQTLIGVALVIGFAMILGFRPQADLVGWLAAAGLILLLAFGVTWMGVAMGILSKTPEGASNIVAPLLYLPFIGSSFVPPGAMSPGLRWFAEHQPFTPIIDTLRALMLGTPVGADGLWAVGWCLAMALGGYLWGRSTYRRRAGE</sequence>
<dbReference type="Pfam" id="PF01061">
    <property type="entry name" value="ABC2_membrane"/>
    <property type="match status" value="1"/>
</dbReference>
<comment type="caution">
    <text evidence="8">The sequence shown here is derived from an EMBL/GenBank/DDBJ whole genome shotgun (WGS) entry which is preliminary data.</text>
</comment>
<protein>
    <recommendedName>
        <fullName evidence="6">Transport permease protein</fullName>
    </recommendedName>
</protein>
<evidence type="ECO:0000313" key="8">
    <source>
        <dbReference type="EMBL" id="GLZ79556.1"/>
    </source>
</evidence>